<evidence type="ECO:0000313" key="4">
    <source>
        <dbReference type="EMBL" id="MBB6073364.1"/>
    </source>
</evidence>
<dbReference type="GO" id="GO:0047617">
    <property type="term" value="F:fatty acyl-CoA hydrolase activity"/>
    <property type="evidence" value="ECO:0007669"/>
    <property type="project" value="InterPro"/>
</dbReference>
<comment type="similarity">
    <text evidence="1">Belongs to the thioesterase PaaI family.</text>
</comment>
<evidence type="ECO:0000256" key="2">
    <source>
        <dbReference type="ARBA" id="ARBA00022801"/>
    </source>
</evidence>
<dbReference type="NCBIfam" id="TIGR00369">
    <property type="entry name" value="unchar_dom_1"/>
    <property type="match status" value="1"/>
</dbReference>
<feature type="domain" description="Thioesterase" evidence="3">
    <location>
        <begin position="77"/>
        <end position="153"/>
    </location>
</feature>
<evidence type="ECO:0000256" key="1">
    <source>
        <dbReference type="ARBA" id="ARBA00008324"/>
    </source>
</evidence>
<dbReference type="CDD" id="cd03443">
    <property type="entry name" value="PaaI_thioesterase"/>
    <property type="match status" value="1"/>
</dbReference>
<dbReference type="PANTHER" id="PTHR21660:SF1">
    <property type="entry name" value="ACYL-COENZYME A THIOESTERASE 13"/>
    <property type="match status" value="1"/>
</dbReference>
<organism evidence="4 5">
    <name type="scientific">Longimicrobium terrae</name>
    <dbReference type="NCBI Taxonomy" id="1639882"/>
    <lineage>
        <taxon>Bacteria</taxon>
        <taxon>Pseudomonadati</taxon>
        <taxon>Gemmatimonadota</taxon>
        <taxon>Longimicrobiia</taxon>
        <taxon>Longimicrobiales</taxon>
        <taxon>Longimicrobiaceae</taxon>
        <taxon>Longimicrobium</taxon>
    </lineage>
</organism>
<dbReference type="PANTHER" id="PTHR21660">
    <property type="entry name" value="THIOESTERASE SUPERFAMILY MEMBER-RELATED"/>
    <property type="match status" value="1"/>
</dbReference>
<dbReference type="EMBL" id="JACHIA010000023">
    <property type="protein sequence ID" value="MBB6073364.1"/>
    <property type="molecule type" value="Genomic_DNA"/>
</dbReference>
<dbReference type="SUPFAM" id="SSF54637">
    <property type="entry name" value="Thioesterase/thiol ester dehydrase-isomerase"/>
    <property type="match status" value="1"/>
</dbReference>
<dbReference type="InterPro" id="IPR003736">
    <property type="entry name" value="PAAI_dom"/>
</dbReference>
<dbReference type="RefSeq" id="WP_170033071.1">
    <property type="nucleotide sequence ID" value="NZ_JABDTL010000001.1"/>
</dbReference>
<dbReference type="Pfam" id="PF03061">
    <property type="entry name" value="4HBT"/>
    <property type="match status" value="1"/>
</dbReference>
<dbReference type="Proteomes" id="UP000582837">
    <property type="component" value="Unassembled WGS sequence"/>
</dbReference>
<keyword evidence="5" id="KW-1185">Reference proteome</keyword>
<dbReference type="InterPro" id="IPR029069">
    <property type="entry name" value="HotDog_dom_sf"/>
</dbReference>
<dbReference type="InterPro" id="IPR039298">
    <property type="entry name" value="ACOT13"/>
</dbReference>
<dbReference type="InterPro" id="IPR006683">
    <property type="entry name" value="Thioestr_dom"/>
</dbReference>
<protein>
    <submittedName>
        <fullName evidence="4">Uncharacterized protein (TIGR00369 family)</fullName>
    </submittedName>
</protein>
<evidence type="ECO:0000259" key="3">
    <source>
        <dbReference type="Pfam" id="PF03061"/>
    </source>
</evidence>
<keyword evidence="2" id="KW-0378">Hydrolase</keyword>
<name>A0A841H5Y7_9BACT</name>
<dbReference type="Gene3D" id="3.10.129.10">
    <property type="entry name" value="Hotdog Thioesterase"/>
    <property type="match status" value="1"/>
</dbReference>
<reference evidence="4 5" key="1">
    <citation type="submission" date="2020-08" db="EMBL/GenBank/DDBJ databases">
        <title>Genomic Encyclopedia of Type Strains, Phase IV (KMG-IV): sequencing the most valuable type-strain genomes for metagenomic binning, comparative biology and taxonomic classification.</title>
        <authorList>
            <person name="Goeker M."/>
        </authorList>
    </citation>
    <scope>NUCLEOTIDE SEQUENCE [LARGE SCALE GENOMIC DNA]</scope>
    <source>
        <strain evidence="4 5">DSM 29007</strain>
    </source>
</reference>
<sequence>MAANDPERTRTITWEDPLPGAQAGAAMAGLEYLRAMQAGQLPGPPIMATLGIGMESADEGRVVFYCDPGEYHYNPIGVVHGGLAATLCDTATACAVHSTLPAGTGYTTLELKLNYVRPLTRDTGRIFCEGTVIHSGGRVATAEARLRDAEGTLYAHATSTCMIFRPSRGGGG</sequence>
<accession>A0A841H5Y7</accession>
<comment type="caution">
    <text evidence="4">The sequence shown here is derived from an EMBL/GenBank/DDBJ whole genome shotgun (WGS) entry which is preliminary data.</text>
</comment>
<gene>
    <name evidence="4" type="ORF">HNQ61_005031</name>
</gene>
<evidence type="ECO:0000313" key="5">
    <source>
        <dbReference type="Proteomes" id="UP000582837"/>
    </source>
</evidence>
<proteinExistence type="inferred from homology"/>
<dbReference type="AlphaFoldDB" id="A0A841H5Y7"/>